<feature type="domain" description="Alpha/beta hydrolase fold-3" evidence="2">
    <location>
        <begin position="72"/>
        <end position="276"/>
    </location>
</feature>
<evidence type="ECO:0000313" key="3">
    <source>
        <dbReference type="EMBL" id="KAF4471971.1"/>
    </source>
</evidence>
<dbReference type="Pfam" id="PF07859">
    <property type="entry name" value="Abhydrolase_3"/>
    <property type="match status" value="1"/>
</dbReference>
<dbReference type="PANTHER" id="PTHR48081">
    <property type="entry name" value="AB HYDROLASE SUPERFAMILY PROTEIN C4A8.06C"/>
    <property type="match status" value="1"/>
</dbReference>
<dbReference type="InterPro" id="IPR050300">
    <property type="entry name" value="GDXG_lipolytic_enzyme"/>
</dbReference>
<dbReference type="PANTHER" id="PTHR48081:SF8">
    <property type="entry name" value="ALPHA_BETA HYDROLASE FOLD-3 DOMAIN-CONTAINING PROTEIN-RELATED"/>
    <property type="match status" value="1"/>
</dbReference>
<dbReference type="InterPro" id="IPR029058">
    <property type="entry name" value="AB_hydrolase_fold"/>
</dbReference>
<dbReference type="Proteomes" id="UP000554235">
    <property type="component" value="Unassembled WGS sequence"/>
</dbReference>
<protein>
    <submittedName>
        <fullName evidence="3">Esterase lipase</fullName>
    </submittedName>
</protein>
<dbReference type="InterPro" id="IPR013094">
    <property type="entry name" value="AB_hydrolase_3"/>
</dbReference>
<dbReference type="Gene3D" id="3.40.50.1820">
    <property type="entry name" value="alpha/beta hydrolase"/>
    <property type="match status" value="1"/>
</dbReference>
<keyword evidence="1" id="KW-0378">Hydrolase</keyword>
<dbReference type="AlphaFoldDB" id="A0A8H4PIN9"/>
<reference evidence="3 4" key="1">
    <citation type="submission" date="2020-01" db="EMBL/GenBank/DDBJ databases">
        <title>Identification and distribution of gene clusters putatively required for synthesis of sphingolipid metabolism inhibitors in phylogenetically diverse species of the filamentous fungus Fusarium.</title>
        <authorList>
            <person name="Kim H.-S."/>
            <person name="Busman M."/>
            <person name="Brown D.W."/>
            <person name="Divon H."/>
            <person name="Uhlig S."/>
            <person name="Proctor R.H."/>
        </authorList>
    </citation>
    <scope>NUCLEOTIDE SEQUENCE [LARGE SCALE GENOMIC DNA]</scope>
    <source>
        <strain evidence="3 4">NRRL 20459</strain>
    </source>
</reference>
<dbReference type="SUPFAM" id="SSF53474">
    <property type="entry name" value="alpha/beta-Hydrolases"/>
    <property type="match status" value="1"/>
</dbReference>
<dbReference type="EMBL" id="JAADYS010000141">
    <property type="protein sequence ID" value="KAF4471971.1"/>
    <property type="molecule type" value="Genomic_DNA"/>
</dbReference>
<evidence type="ECO:0000313" key="4">
    <source>
        <dbReference type="Proteomes" id="UP000554235"/>
    </source>
</evidence>
<name>A0A8H4PIN9_9HYPO</name>
<keyword evidence="4" id="KW-1185">Reference proteome</keyword>
<dbReference type="OrthoDB" id="19653at2759"/>
<dbReference type="GO" id="GO:0016787">
    <property type="term" value="F:hydrolase activity"/>
    <property type="evidence" value="ECO:0007669"/>
    <property type="project" value="UniProtKB-KW"/>
</dbReference>
<organism evidence="3 4">
    <name type="scientific">Fusarium albosuccineum</name>
    <dbReference type="NCBI Taxonomy" id="1237068"/>
    <lineage>
        <taxon>Eukaryota</taxon>
        <taxon>Fungi</taxon>
        <taxon>Dikarya</taxon>
        <taxon>Ascomycota</taxon>
        <taxon>Pezizomycotina</taxon>
        <taxon>Sordariomycetes</taxon>
        <taxon>Hypocreomycetidae</taxon>
        <taxon>Hypocreales</taxon>
        <taxon>Nectriaceae</taxon>
        <taxon>Fusarium</taxon>
        <taxon>Fusarium decemcellulare species complex</taxon>
    </lineage>
</organism>
<gene>
    <name evidence="3" type="ORF">FALBO_1117</name>
</gene>
<evidence type="ECO:0000256" key="1">
    <source>
        <dbReference type="ARBA" id="ARBA00022801"/>
    </source>
</evidence>
<accession>A0A8H4PIN9</accession>
<sequence>MASHGFWQYIKLKAIVSLIRLLNYLGTRRHFVPSSSCSRKAVRIPSRQLGRFIDAWIYYPPDYSEGEPRGLVINWHGGGYILPNLGMDHEFCERIAREANVLVLDADYRKGPEHPFPGAVEDAEDTLRWVESQSRVFDLSRIALSGFSSGGNLALVASSELRREFKNLTIKAVYPFYTGVDFTIAPESRSVPEPVSPLPVRFQHIFTDSYIPRVEDRTSPRASPMYAEVSSFPERMLLFTCSGDILSPEVEVFERKLKQAGHDIEVVKVDGAGHGFDKRINPRLFKPEAQEMAYEKVVKSLKSVMLTETSL</sequence>
<comment type="caution">
    <text evidence="3">The sequence shown here is derived from an EMBL/GenBank/DDBJ whole genome shotgun (WGS) entry which is preliminary data.</text>
</comment>
<evidence type="ECO:0000259" key="2">
    <source>
        <dbReference type="Pfam" id="PF07859"/>
    </source>
</evidence>
<proteinExistence type="predicted"/>